<dbReference type="Gene3D" id="3.30.460.10">
    <property type="entry name" value="Beta Polymerase, domain 2"/>
    <property type="match status" value="1"/>
</dbReference>
<dbReference type="RefSeq" id="WP_066157222.1">
    <property type="nucleotide sequence ID" value="NZ_CP020814.1"/>
</dbReference>
<dbReference type="STRING" id="199441.BkAM31D_22255"/>
<dbReference type="Pfam" id="PF04229">
    <property type="entry name" value="GrpB"/>
    <property type="match status" value="1"/>
</dbReference>
<reference evidence="1 2" key="1">
    <citation type="submission" date="2017-04" db="EMBL/GenBank/DDBJ databases">
        <title>Bacillus krulwichiae AM31D Genome sequencing and assembly.</title>
        <authorList>
            <person name="Krulwich T.A."/>
            <person name="Anastor L."/>
            <person name="Ehrlich R."/>
            <person name="Ehrlich G.D."/>
            <person name="Janto B."/>
        </authorList>
    </citation>
    <scope>NUCLEOTIDE SEQUENCE [LARGE SCALE GENOMIC DNA]</scope>
    <source>
        <strain evidence="1 2">AM31D</strain>
    </source>
</reference>
<protein>
    <submittedName>
        <fullName evidence="1">Dephospho-CoA kinase/protein folding accessory domain-containing protein</fullName>
    </submittedName>
</protein>
<dbReference type="AlphaFoldDB" id="A0A1X9MFY3"/>
<dbReference type="GO" id="GO:0016301">
    <property type="term" value="F:kinase activity"/>
    <property type="evidence" value="ECO:0007669"/>
    <property type="project" value="UniProtKB-KW"/>
</dbReference>
<sequence length="170" mass="19940">MRRVEVSQYKEEWASLFKEEAEKLTGIYGEELIDIHHIGSTSVVGLEAKPIIDIMPVVKDIRVVDNYNHLMYELGYKPKGENGIAQRRFFEKGGNDRTHHVHIYQVGSPEIERHLAFRDYVKSHKEAANEYGQLKKQLAQQFPYDIESYIRGKETFVSKIEHEALRWYQS</sequence>
<keyword evidence="1" id="KW-0418">Kinase</keyword>
<dbReference type="Proteomes" id="UP000193006">
    <property type="component" value="Chromosome"/>
</dbReference>
<proteinExistence type="predicted"/>
<dbReference type="EMBL" id="CP020814">
    <property type="protein sequence ID" value="ARK32359.1"/>
    <property type="molecule type" value="Genomic_DNA"/>
</dbReference>
<dbReference type="InterPro" id="IPR007344">
    <property type="entry name" value="GrpB/CoaE"/>
</dbReference>
<evidence type="ECO:0000313" key="2">
    <source>
        <dbReference type="Proteomes" id="UP000193006"/>
    </source>
</evidence>
<keyword evidence="2" id="KW-1185">Reference proteome</keyword>
<evidence type="ECO:0000313" key="1">
    <source>
        <dbReference type="EMBL" id="ARK32359.1"/>
    </source>
</evidence>
<dbReference type="KEGG" id="bkw:BkAM31D_22255"/>
<dbReference type="PANTHER" id="PTHR34822:SF1">
    <property type="entry name" value="GRPB FAMILY PROTEIN"/>
    <property type="match status" value="1"/>
</dbReference>
<dbReference type="PANTHER" id="PTHR34822">
    <property type="entry name" value="GRPB DOMAIN PROTEIN (AFU_ORTHOLOGUE AFUA_1G01530)"/>
    <property type="match status" value="1"/>
</dbReference>
<gene>
    <name evidence="1" type="ORF">BkAM31D_22255</name>
</gene>
<keyword evidence="1" id="KW-0808">Transferase</keyword>
<dbReference type="SUPFAM" id="SSF81301">
    <property type="entry name" value="Nucleotidyltransferase"/>
    <property type="match status" value="1"/>
</dbReference>
<dbReference type="InterPro" id="IPR043519">
    <property type="entry name" value="NT_sf"/>
</dbReference>
<name>A0A1X9MFY3_9BACI</name>
<accession>A0A1X9MFY3</accession>
<organism evidence="1 2">
    <name type="scientific">Halalkalibacter krulwichiae</name>
    <dbReference type="NCBI Taxonomy" id="199441"/>
    <lineage>
        <taxon>Bacteria</taxon>
        <taxon>Bacillati</taxon>
        <taxon>Bacillota</taxon>
        <taxon>Bacilli</taxon>
        <taxon>Bacillales</taxon>
        <taxon>Bacillaceae</taxon>
        <taxon>Halalkalibacter</taxon>
    </lineage>
</organism>